<gene>
    <name evidence="3" type="ORF">ACFFNX_03560</name>
</gene>
<name>A0ABV5Y8A5_9ACTN</name>
<protein>
    <recommendedName>
        <fullName evidence="5">Glycosyl hydrolase family 39</fullName>
    </recommendedName>
</protein>
<feature type="region of interest" description="Disordered" evidence="1">
    <location>
        <begin position="31"/>
        <end position="68"/>
    </location>
</feature>
<feature type="signal peptide" evidence="2">
    <location>
        <begin position="1"/>
        <end position="24"/>
    </location>
</feature>
<evidence type="ECO:0008006" key="5">
    <source>
        <dbReference type="Google" id="ProtNLM"/>
    </source>
</evidence>
<accession>A0ABV5Y8A5</accession>
<evidence type="ECO:0000313" key="3">
    <source>
        <dbReference type="EMBL" id="MFB9831260.1"/>
    </source>
</evidence>
<feature type="compositionally biased region" description="Polar residues" evidence="1">
    <location>
        <begin position="39"/>
        <end position="56"/>
    </location>
</feature>
<comment type="caution">
    <text evidence="3">The sequence shown here is derived from an EMBL/GenBank/DDBJ whole genome shotgun (WGS) entry which is preliminary data.</text>
</comment>
<organism evidence="3 4">
    <name type="scientific">Actinoallomurus acaciae</name>
    <dbReference type="NCBI Taxonomy" id="502577"/>
    <lineage>
        <taxon>Bacteria</taxon>
        <taxon>Bacillati</taxon>
        <taxon>Actinomycetota</taxon>
        <taxon>Actinomycetes</taxon>
        <taxon>Streptosporangiales</taxon>
        <taxon>Thermomonosporaceae</taxon>
        <taxon>Actinoallomurus</taxon>
    </lineage>
</organism>
<keyword evidence="4" id="KW-1185">Reference proteome</keyword>
<dbReference type="Gene3D" id="3.20.20.80">
    <property type="entry name" value="Glycosidases"/>
    <property type="match status" value="1"/>
</dbReference>
<dbReference type="EMBL" id="JBHLZP010000013">
    <property type="protein sequence ID" value="MFB9831260.1"/>
    <property type="molecule type" value="Genomic_DNA"/>
</dbReference>
<dbReference type="Proteomes" id="UP001589627">
    <property type="component" value="Unassembled WGS sequence"/>
</dbReference>
<feature type="chain" id="PRO_5046004966" description="Glycosyl hydrolase family 39" evidence="2">
    <location>
        <begin position="25"/>
        <end position="517"/>
    </location>
</feature>
<dbReference type="InterPro" id="IPR017853">
    <property type="entry name" value="GH"/>
</dbReference>
<proteinExistence type="predicted"/>
<dbReference type="RefSeq" id="WP_378194992.1">
    <property type="nucleotide sequence ID" value="NZ_JBHLZP010000013.1"/>
</dbReference>
<dbReference type="SUPFAM" id="SSF51445">
    <property type="entry name" value="(Trans)glycosidases"/>
    <property type="match status" value="1"/>
</dbReference>
<evidence type="ECO:0000256" key="2">
    <source>
        <dbReference type="SAM" id="SignalP"/>
    </source>
</evidence>
<sequence>MGRHIRLGLGASGLALLTGFTVWAAVPAGPRSPEAARLNSATSSLPSHPSESVQGPNSAAAPQASTPTANAVRVDLSHSLGTFPFRPGHQLSATPNSWKYGTVTNEKLSDLGLARARVWLEFDQAYDVATGTPEYSKWYDYLSEYSSRSSDGLVVNWRSDYDPLVTNGTFTRSALFAAERDMLADYKRHFPSIKYLEAENEPPDIAAYYPKYKFMYEVVNAVNAMGLPGAKIEIGGPTTDVFSVNRIGQFLDLYAADTDTGKRLDFITYHQYLINTSGSGTWDAPKQDPAVVSTERAQVDSMLTARKLAGRPVMVTETGVFPGSRESGLGLSADYHIQAAALPSLDYYYLGQSSITPFDWTIHHPDNDRKSMFADTGTGAARPYYNAMRMESMLPGTRYQATSDGLSSKGIGVYGLAAADSGEVAVMTWNYQWTLKTAYDSKVVLSNFPAAFQNSNVLVTRYRIADDSDTGELNPVEQFVIGPRGSGGYTSQTLPLNPNELRLLVLTPTTKPVGWHS</sequence>
<feature type="compositionally biased region" description="Low complexity" evidence="1">
    <location>
        <begin position="57"/>
        <end position="68"/>
    </location>
</feature>
<reference evidence="3 4" key="1">
    <citation type="submission" date="2024-09" db="EMBL/GenBank/DDBJ databases">
        <authorList>
            <person name="Sun Q."/>
            <person name="Mori K."/>
        </authorList>
    </citation>
    <scope>NUCLEOTIDE SEQUENCE [LARGE SCALE GENOMIC DNA]</scope>
    <source>
        <strain evidence="3 4">TBRC 0563</strain>
    </source>
</reference>
<keyword evidence="2" id="KW-0732">Signal</keyword>
<evidence type="ECO:0000256" key="1">
    <source>
        <dbReference type="SAM" id="MobiDB-lite"/>
    </source>
</evidence>
<evidence type="ECO:0000313" key="4">
    <source>
        <dbReference type="Proteomes" id="UP001589627"/>
    </source>
</evidence>